<organism evidence="1 2">
    <name type="scientific">Rhodopirellula baltica SH28</name>
    <dbReference type="NCBI Taxonomy" id="993517"/>
    <lineage>
        <taxon>Bacteria</taxon>
        <taxon>Pseudomonadati</taxon>
        <taxon>Planctomycetota</taxon>
        <taxon>Planctomycetia</taxon>
        <taxon>Pirellulales</taxon>
        <taxon>Pirellulaceae</taxon>
        <taxon>Rhodopirellula</taxon>
    </lineage>
</organism>
<dbReference type="EMBL" id="AMCW01000093">
    <property type="protein sequence ID" value="EKK01534.1"/>
    <property type="molecule type" value="Genomic_DNA"/>
</dbReference>
<dbReference type="AlphaFoldDB" id="K5DFD0"/>
<proteinExistence type="predicted"/>
<name>K5DFD0_RHOBT</name>
<gene>
    <name evidence="1" type="ORF">RBSH_03151</name>
</gene>
<accession>K5DFD0</accession>
<comment type="caution">
    <text evidence="1">The sequence shown here is derived from an EMBL/GenBank/DDBJ whole genome shotgun (WGS) entry which is preliminary data.</text>
</comment>
<evidence type="ECO:0000313" key="2">
    <source>
        <dbReference type="Proteomes" id="UP000007993"/>
    </source>
</evidence>
<dbReference type="Proteomes" id="UP000007993">
    <property type="component" value="Unassembled WGS sequence"/>
</dbReference>
<reference evidence="1 2" key="1">
    <citation type="journal article" date="2013" name="Mar. Genomics">
        <title>Expression of sulfatases in Rhodopirellula baltica and the diversity of sulfatases in the genus Rhodopirellula.</title>
        <authorList>
            <person name="Wegner C.E."/>
            <person name="Richter-Heitmann T."/>
            <person name="Klindworth A."/>
            <person name="Klockow C."/>
            <person name="Richter M."/>
            <person name="Achstetter T."/>
            <person name="Glockner F.O."/>
            <person name="Harder J."/>
        </authorList>
    </citation>
    <scope>NUCLEOTIDE SEQUENCE [LARGE SCALE GENOMIC DNA]</scope>
    <source>
        <strain evidence="1 2">SH28</strain>
    </source>
</reference>
<evidence type="ECO:0000313" key="1">
    <source>
        <dbReference type="EMBL" id="EKK01534.1"/>
    </source>
</evidence>
<protein>
    <submittedName>
        <fullName evidence="1">Uncharacterized protein</fullName>
    </submittedName>
</protein>
<sequence length="37" mass="4237">MPHPSMLPPAKRHSVWAVRLRVIAQQNRPNTTAMQLC</sequence>